<dbReference type="Gene3D" id="3.30.870.10">
    <property type="entry name" value="Endonuclease Chain A"/>
    <property type="match status" value="1"/>
</dbReference>
<dbReference type="EMBL" id="BTFW01000002">
    <property type="protein sequence ID" value="GMM62434.1"/>
    <property type="molecule type" value="Genomic_DNA"/>
</dbReference>
<comment type="caution">
    <text evidence="1">The sequence shown here is derived from an EMBL/GenBank/DDBJ whole genome shotgun (WGS) entry which is preliminary data.</text>
</comment>
<evidence type="ECO:0000313" key="1">
    <source>
        <dbReference type="EMBL" id="GMM62434.1"/>
    </source>
</evidence>
<evidence type="ECO:0000313" key="2">
    <source>
        <dbReference type="Proteomes" id="UP001187221"/>
    </source>
</evidence>
<protein>
    <recommendedName>
        <fullName evidence="3">Phospholipase D-like domain-containing protein</fullName>
    </recommendedName>
</protein>
<gene>
    <name evidence="1" type="ORF">NUTIK01_32110</name>
</gene>
<accession>A0ABQ6PCH6</accession>
<proteinExistence type="predicted"/>
<evidence type="ECO:0008006" key="3">
    <source>
        <dbReference type="Google" id="ProtNLM"/>
    </source>
</evidence>
<dbReference type="Proteomes" id="UP001187221">
    <property type="component" value="Unassembled WGS sequence"/>
</dbReference>
<name>A0ABQ6PCH6_9SPHN</name>
<organism evidence="1 2">
    <name type="scientific">Novosphingobium pituita</name>
    <dbReference type="NCBI Taxonomy" id="3056842"/>
    <lineage>
        <taxon>Bacteria</taxon>
        <taxon>Pseudomonadati</taxon>
        <taxon>Pseudomonadota</taxon>
        <taxon>Alphaproteobacteria</taxon>
        <taxon>Sphingomonadales</taxon>
        <taxon>Sphingomonadaceae</taxon>
        <taxon>Novosphingobium</taxon>
    </lineage>
</organism>
<reference evidence="1 2" key="1">
    <citation type="submission" date="2023-06" db="EMBL/GenBank/DDBJ databases">
        <title>Draft genome sequence of Novosphingobium sp. strain IK01.</title>
        <authorList>
            <person name="Hatamoto M."/>
            <person name="Ikarashi T."/>
            <person name="Yamaguchi T."/>
        </authorList>
    </citation>
    <scope>NUCLEOTIDE SEQUENCE [LARGE SCALE GENOMIC DNA]</scope>
    <source>
        <strain evidence="1 2">IK01</strain>
    </source>
</reference>
<sequence length="252" mass="27758">MFRFPDCEVALVGSANLTGGGLARNGETMIELVVPRGSQLAADFAKLWSWVQTTAVKVTAEEVERLARSEGSGRERESELPKSHKPYLKVPAKVAPKPLFVKVLGLSGASGWIKGQLLGAMGSITELPKHLYLQIFERETGGQKGKPGSAIQLPTATLGAYFGLSSGESRTMTFKFLDETITANVIHNSNSTHQVRLDPIFSVTRPAIIHFERTDKDVFKTRFIPPNMYEATLTSKCTQQTRKGSRRWGMYV</sequence>
<keyword evidence="2" id="KW-1185">Reference proteome</keyword>